<keyword evidence="6 13" id="KW-0812">Transmembrane</keyword>
<keyword evidence="8" id="KW-0406">Ion transport</keyword>
<dbReference type="GO" id="GO:0015098">
    <property type="term" value="F:molybdate ion transmembrane transporter activity"/>
    <property type="evidence" value="ECO:0007669"/>
    <property type="project" value="InterPro"/>
</dbReference>
<dbReference type="OrthoDB" id="263957at2759"/>
<dbReference type="CDD" id="cd17487">
    <property type="entry name" value="MFS_MFSD5_like"/>
    <property type="match status" value="1"/>
</dbReference>
<evidence type="ECO:0000256" key="5">
    <source>
        <dbReference type="ARBA" id="ARBA00022475"/>
    </source>
</evidence>
<dbReference type="GO" id="GO:0006811">
    <property type="term" value="P:monoatomic ion transport"/>
    <property type="evidence" value="ECO:0007669"/>
    <property type="project" value="UniProtKB-KW"/>
</dbReference>
<dbReference type="InterPro" id="IPR018811">
    <property type="entry name" value="MRX11"/>
</dbReference>
<feature type="compositionally biased region" description="Low complexity" evidence="12">
    <location>
        <begin position="57"/>
        <end position="74"/>
    </location>
</feature>
<dbReference type="AlphaFoldDB" id="A0A9P6IX81"/>
<dbReference type="Gene3D" id="1.20.1250.20">
    <property type="entry name" value="MFS general substrate transporter like domains"/>
    <property type="match status" value="1"/>
</dbReference>
<evidence type="ECO:0000256" key="2">
    <source>
        <dbReference type="ARBA" id="ARBA00004651"/>
    </source>
</evidence>
<dbReference type="InterPro" id="IPR036259">
    <property type="entry name" value="MFS_trans_sf"/>
</dbReference>
<dbReference type="GO" id="GO:0005886">
    <property type="term" value="C:plasma membrane"/>
    <property type="evidence" value="ECO:0007669"/>
    <property type="project" value="UniProtKB-SubCell"/>
</dbReference>
<dbReference type="PANTHER" id="PTHR23516">
    <property type="entry name" value="SAM (S-ADENOSYL METHIONINE) TRANSPORTER"/>
    <property type="match status" value="1"/>
</dbReference>
<feature type="region of interest" description="Disordered" evidence="12">
    <location>
        <begin position="57"/>
        <end position="77"/>
    </location>
</feature>
<dbReference type="EMBL" id="JAAAHY010001149">
    <property type="protein sequence ID" value="KAF9952118.1"/>
    <property type="molecule type" value="Genomic_DNA"/>
</dbReference>
<feature type="transmembrane region" description="Helical" evidence="13">
    <location>
        <begin position="362"/>
        <end position="389"/>
    </location>
</feature>
<feature type="transmembrane region" description="Helical" evidence="13">
    <location>
        <begin position="521"/>
        <end position="538"/>
    </location>
</feature>
<keyword evidence="15" id="KW-1185">Reference proteome</keyword>
<dbReference type="InterPro" id="IPR008509">
    <property type="entry name" value="MOT2/MFSD5"/>
</dbReference>
<organism evidence="14 15">
    <name type="scientific">Mortierella alpina</name>
    <name type="common">Oleaginous fungus</name>
    <name type="synonym">Mortierella renispora</name>
    <dbReference type="NCBI Taxonomy" id="64518"/>
    <lineage>
        <taxon>Eukaryota</taxon>
        <taxon>Fungi</taxon>
        <taxon>Fungi incertae sedis</taxon>
        <taxon>Mucoromycota</taxon>
        <taxon>Mortierellomycotina</taxon>
        <taxon>Mortierellomycetes</taxon>
        <taxon>Mortierellales</taxon>
        <taxon>Mortierellaceae</taxon>
        <taxon>Mortierella</taxon>
    </lineage>
</organism>
<evidence type="ECO:0000313" key="14">
    <source>
        <dbReference type="EMBL" id="KAF9952118.1"/>
    </source>
</evidence>
<sequence length="646" mass="70796">MATYMTSSRAWTTSASRCLSVSQYLHPQHRSASVAIPTHSRSRLRITEAPRCFRRAYSGQGSAPSPSPNSSAPSGERKASRFRQYAEQFKNKPASYLVSFGMLHEITAVVPLPIVYFALAETGLTIPFPEQAMEEGNKFVGRVAKYYGWNLEGADGARVMLNMATSYAVVKALLPVRLALCVWMTPWTATRVVSPVVNLWRRVWNQDTRGIKTARTGHHRHPSSADMISTSNDSYSKFRNNYLAVYLAVMVSDWLQGPYLYALYQSYSFQMYDIAVLFIVGFVSSAVFGTVIANTADVWGRKRMALLFCFTSSTASMIRLSNNYHYLIVSHLLSGLSTSLLFCVFEAWYISQHQRKGFAPALIGATLSTAIFLNGLVAILAGIVANVAVEWSGSLAAPFVVSASTLLVAGLLISGTWEENYGESKTNATGSVLKSMLEGLMVLKSDVNILSLGLAQTVFECCMYTFVLLYTPALESSIKTSTGSGAPFPLGYLFSAMMFCSMLGSLGFKALIGKGVGTDKILSLALFIAGSSFCFMVLNAANSTYIVFSFLLFEGCMGLYYPSIGTLRAQAIPEQNRTGVMAFLRVPMNFAVCAILLRVDTLPVGQIFQICALLNFTGALVILWRALDPNRHVTYVAAKTEENHEL</sequence>
<feature type="transmembrane region" description="Helical" evidence="13">
    <location>
        <begin position="328"/>
        <end position="350"/>
    </location>
</feature>
<evidence type="ECO:0000256" key="9">
    <source>
        <dbReference type="ARBA" id="ARBA00023136"/>
    </source>
</evidence>
<accession>A0A9P6IX81</accession>
<keyword evidence="5" id="KW-1003">Cell membrane</keyword>
<feature type="transmembrane region" description="Helical" evidence="13">
    <location>
        <begin position="544"/>
        <end position="561"/>
    </location>
</feature>
<feature type="transmembrane region" description="Helical" evidence="13">
    <location>
        <begin position="305"/>
        <end position="322"/>
    </location>
</feature>
<name>A0A9P6IX81_MORAP</name>
<evidence type="ECO:0000256" key="10">
    <source>
        <dbReference type="ARBA" id="ARBA00030646"/>
    </source>
</evidence>
<keyword evidence="7 13" id="KW-1133">Transmembrane helix</keyword>
<comment type="subcellular location">
    <subcellularLocation>
        <location evidence="2">Cell membrane</location>
        <topology evidence="2">Multi-pass membrane protein</topology>
    </subcellularLocation>
</comment>
<feature type="transmembrane region" description="Helical" evidence="13">
    <location>
        <begin position="605"/>
        <end position="624"/>
    </location>
</feature>
<evidence type="ECO:0000256" key="7">
    <source>
        <dbReference type="ARBA" id="ARBA00022989"/>
    </source>
</evidence>
<dbReference type="SUPFAM" id="SSF103473">
    <property type="entry name" value="MFS general substrate transporter"/>
    <property type="match status" value="1"/>
</dbReference>
<dbReference type="Pfam" id="PF05631">
    <property type="entry name" value="MFS_5"/>
    <property type="match status" value="1"/>
</dbReference>
<evidence type="ECO:0000256" key="8">
    <source>
        <dbReference type="ARBA" id="ARBA00023065"/>
    </source>
</evidence>
<evidence type="ECO:0000256" key="6">
    <source>
        <dbReference type="ARBA" id="ARBA00022692"/>
    </source>
</evidence>
<feature type="transmembrane region" description="Helical" evidence="13">
    <location>
        <begin position="582"/>
        <end position="599"/>
    </location>
</feature>
<gene>
    <name evidence="14" type="primary">MFSD5_1</name>
    <name evidence="14" type="ORF">BGZ70_000720</name>
</gene>
<evidence type="ECO:0000256" key="11">
    <source>
        <dbReference type="ARBA" id="ARBA00032555"/>
    </source>
</evidence>
<comment type="function">
    <text evidence="1">Mediates high-affinity intracellular uptake of the rare oligo-element molybdenum.</text>
</comment>
<dbReference type="Proteomes" id="UP000738359">
    <property type="component" value="Unassembled WGS sequence"/>
</dbReference>
<evidence type="ECO:0000256" key="4">
    <source>
        <dbReference type="ARBA" id="ARBA00022448"/>
    </source>
</evidence>
<comment type="caution">
    <text evidence="14">The sequence shown here is derived from an EMBL/GenBank/DDBJ whole genome shotgun (WGS) entry which is preliminary data.</text>
</comment>
<feature type="transmembrane region" description="Helical" evidence="13">
    <location>
        <begin position="243"/>
        <end position="262"/>
    </location>
</feature>
<feature type="transmembrane region" description="Helical" evidence="13">
    <location>
        <begin position="449"/>
        <end position="470"/>
    </location>
</feature>
<evidence type="ECO:0000256" key="13">
    <source>
        <dbReference type="SAM" id="Phobius"/>
    </source>
</evidence>
<keyword evidence="4" id="KW-0813">Transport</keyword>
<dbReference type="PANTHER" id="PTHR23516:SF1">
    <property type="entry name" value="MOLYBDATE-ANION TRANSPORTER"/>
    <property type="match status" value="1"/>
</dbReference>
<feature type="transmembrane region" description="Helical" evidence="13">
    <location>
        <begin position="274"/>
        <end position="293"/>
    </location>
</feature>
<evidence type="ECO:0000256" key="12">
    <source>
        <dbReference type="SAM" id="MobiDB-lite"/>
    </source>
</evidence>
<evidence type="ECO:0000256" key="3">
    <source>
        <dbReference type="ARBA" id="ARBA00021242"/>
    </source>
</evidence>
<dbReference type="Pfam" id="PF10306">
    <property type="entry name" value="FLILHELTA"/>
    <property type="match status" value="1"/>
</dbReference>
<protein>
    <recommendedName>
        <fullName evidence="3">Molybdate-anion transporter</fullName>
    </recommendedName>
    <alternativeName>
        <fullName evidence="10">Major facilitator superfamily domain-containing protein 5</fullName>
    </alternativeName>
    <alternativeName>
        <fullName evidence="11">Molybdate transporter 2 homolog</fullName>
    </alternativeName>
</protein>
<keyword evidence="9 13" id="KW-0472">Membrane</keyword>
<evidence type="ECO:0000313" key="15">
    <source>
        <dbReference type="Proteomes" id="UP000738359"/>
    </source>
</evidence>
<feature type="transmembrane region" description="Helical" evidence="13">
    <location>
        <begin position="395"/>
        <end position="417"/>
    </location>
</feature>
<proteinExistence type="predicted"/>
<reference evidence="14" key="1">
    <citation type="journal article" date="2020" name="Fungal Divers.">
        <title>Resolving the Mortierellaceae phylogeny through synthesis of multi-gene phylogenetics and phylogenomics.</title>
        <authorList>
            <person name="Vandepol N."/>
            <person name="Liber J."/>
            <person name="Desiro A."/>
            <person name="Na H."/>
            <person name="Kennedy M."/>
            <person name="Barry K."/>
            <person name="Grigoriev I.V."/>
            <person name="Miller A.N."/>
            <person name="O'Donnell K."/>
            <person name="Stajich J.E."/>
            <person name="Bonito G."/>
        </authorList>
    </citation>
    <scope>NUCLEOTIDE SEQUENCE</scope>
    <source>
        <strain evidence="14">CK1249</strain>
    </source>
</reference>
<evidence type="ECO:0000256" key="1">
    <source>
        <dbReference type="ARBA" id="ARBA00003019"/>
    </source>
</evidence>
<feature type="transmembrane region" description="Helical" evidence="13">
    <location>
        <begin position="490"/>
        <end position="512"/>
    </location>
</feature>